<reference evidence="2" key="2">
    <citation type="submission" date="2024-04" db="EMBL/GenBank/DDBJ databases">
        <authorList>
            <person name="Chen Y."/>
            <person name="Shah S."/>
            <person name="Dougan E. K."/>
            <person name="Thang M."/>
            <person name="Chan C."/>
        </authorList>
    </citation>
    <scope>NUCLEOTIDE SEQUENCE [LARGE SCALE GENOMIC DNA]</scope>
</reference>
<protein>
    <submittedName>
        <fullName evidence="3">Copia protein</fullName>
    </submittedName>
</protein>
<evidence type="ECO:0000313" key="3">
    <source>
        <dbReference type="EMBL" id="CAL4802111.1"/>
    </source>
</evidence>
<dbReference type="EMBL" id="CAMXCT030006500">
    <property type="protein sequence ID" value="CAL4802111.1"/>
    <property type="molecule type" value="Genomic_DNA"/>
</dbReference>
<reference evidence="1" key="1">
    <citation type="submission" date="2022-10" db="EMBL/GenBank/DDBJ databases">
        <authorList>
            <person name="Chen Y."/>
            <person name="Dougan E. K."/>
            <person name="Chan C."/>
            <person name="Rhodes N."/>
            <person name="Thang M."/>
        </authorList>
    </citation>
    <scope>NUCLEOTIDE SEQUENCE</scope>
</reference>
<comment type="caution">
    <text evidence="1">The sequence shown here is derived from an EMBL/GenBank/DDBJ whole genome shotgun (WGS) entry which is preliminary data.</text>
</comment>
<organism evidence="1">
    <name type="scientific">Cladocopium goreaui</name>
    <dbReference type="NCBI Taxonomy" id="2562237"/>
    <lineage>
        <taxon>Eukaryota</taxon>
        <taxon>Sar</taxon>
        <taxon>Alveolata</taxon>
        <taxon>Dinophyceae</taxon>
        <taxon>Suessiales</taxon>
        <taxon>Symbiodiniaceae</taxon>
        <taxon>Cladocopium</taxon>
    </lineage>
</organism>
<proteinExistence type="predicted"/>
<keyword evidence="4" id="KW-1185">Reference proteome</keyword>
<dbReference type="EMBL" id="CAMXCT010006500">
    <property type="protein sequence ID" value="CAI4014799.1"/>
    <property type="molecule type" value="Genomic_DNA"/>
</dbReference>
<evidence type="ECO:0000313" key="2">
    <source>
        <dbReference type="EMBL" id="CAL1168174.1"/>
    </source>
</evidence>
<name>A0A9P1DQX2_9DINO</name>
<dbReference type="EMBL" id="CAMXCT020006500">
    <property type="protein sequence ID" value="CAL1168174.1"/>
    <property type="molecule type" value="Genomic_DNA"/>
</dbReference>
<dbReference type="Proteomes" id="UP001152797">
    <property type="component" value="Unassembled WGS sequence"/>
</dbReference>
<sequence>MPNLTKEQLVNKIKEWGETPPAEWKHKQLLARYAELKELEQEKNKNGADNLLTEMSKASRKKSTLQDFLQNRLSMTITGNETISRLLALGNQRIMENTVPQDHDVMGFGQYSNMTYQEVKDYHPKYIQWCRTTMSEEEVSWQMRRFMKWVDMKNKSQISGNNPKIKFQPELRMDISKKPYGESTSSIVTEDSFTEVTSVSMESEPDVNHQLTEIESQIHELQRQQALLRKQGVKAAPDLKLSHAPIRSNEQPLSNRHKKEIQYGFAVGFEKDWASVAYGNRLRLLEVCCSEDSVLSRTCEQMFGSGSSQRISKWNGGDIETKAGVEYVKSVISDRRPELVWMSPKCGPFSPMQHLNMRDDRQRMALTEKRQKAKKQYESVCEIGRHAHSIGVPFVIELSERCEGWKLPMFTSLQQDLQCSAGVCKGCQEAFLKEQYNQKLLRAQRSGSRKLSVFKPGDLVFYWRKQIGAHGAETKGQPFKTGAFLGPARVLATETRLDDTGQRRPGSSVWLFRGSKLFKAAPQQLPRYRRKAPDLERDEDPKCAKQMVATEVDEQALVGLASTTPSEHLQDPYGCIQVAVDLPYGKKREKDFWLRDLGAYVVNQTRKNHIEVSERRLSQQELEMFQQAKSKEVKNYIMAEVFKKLPDNVKPDPSQVIKMRWILTWKCDKDTGERKPKARAVILGYMDPLYEHRPTSSPTMTKSTKQLFLTLCAAYKYVVEKGDIKHDQRWQLIKEKIKDRFKFGKWERGKFTQCGVTIEQRNDFSFALQQPEFLEQVSEIYISKNRFKEIDSPITKDELKQMRSVLGCLAWHAGQIAIELSAPVGLLLSKCTKATVSDLIETNKLLKKSKGRQHQTMIIHALDPEDLVMATWVDAGHANRPDLSSTKGIFIGCTSKRILQGSLEAVNPIFWSASKISRVCRSSASAETRAAVDGEDQMYALRFQLSEFREKKRHRDPMPERVTFYLQGQFTVG</sequence>
<dbReference type="OrthoDB" id="3054497at2759"/>
<evidence type="ECO:0000313" key="1">
    <source>
        <dbReference type="EMBL" id="CAI4014799.1"/>
    </source>
</evidence>
<dbReference type="AlphaFoldDB" id="A0A9P1DQX2"/>
<accession>A0A9P1DQX2</accession>
<evidence type="ECO:0000313" key="4">
    <source>
        <dbReference type="Proteomes" id="UP001152797"/>
    </source>
</evidence>
<gene>
    <name evidence="1" type="ORF">C1SCF055_LOCUS39671</name>
</gene>